<proteinExistence type="predicted"/>
<dbReference type="EMBL" id="JBHSCY010000001">
    <property type="protein sequence ID" value="MFC4268729.1"/>
    <property type="molecule type" value="Genomic_DNA"/>
</dbReference>
<sequence length="214" mass="25701">MSIYSQVSNETKAAYNLYDEIIGLENTALSYGKYYSEKYRTLDNNHQYFVKNDFVKGNVTYQNKTFYNVYLKYNTSEDLLIVKNKNQIALENALVSNFKLYEKDFINSETLGFLELIYKSEQFIFLKKNKKNKRKKLNESFVYYKFLDKNTYYLKIDVNYYEVENKKDVINHFPELKKLISNTYKINKKLYRTNTDSFYKLLGNVISKHIKNKI</sequence>
<reference evidence="2" key="1">
    <citation type="journal article" date="2019" name="Int. J. Syst. Evol. Microbiol.">
        <title>The Global Catalogue of Microorganisms (GCM) 10K type strain sequencing project: providing services to taxonomists for standard genome sequencing and annotation.</title>
        <authorList>
            <consortium name="The Broad Institute Genomics Platform"/>
            <consortium name="The Broad Institute Genome Sequencing Center for Infectious Disease"/>
            <person name="Wu L."/>
            <person name="Ma J."/>
        </authorList>
    </citation>
    <scope>NUCLEOTIDE SEQUENCE [LARGE SCALE GENOMIC DNA]</scope>
    <source>
        <strain evidence="2">CECT 8655</strain>
    </source>
</reference>
<gene>
    <name evidence="1" type="ORF">ACFOWD_07415</name>
</gene>
<name>A0ABV8RBT2_9FLAO</name>
<keyword evidence="2" id="KW-1185">Reference proteome</keyword>
<evidence type="ECO:0000313" key="2">
    <source>
        <dbReference type="Proteomes" id="UP001595826"/>
    </source>
</evidence>
<organism evidence="1 2">
    <name type="scientific">Polaribacter marinivivus</name>
    <dbReference type="NCBI Taxonomy" id="1524260"/>
    <lineage>
        <taxon>Bacteria</taxon>
        <taxon>Pseudomonadati</taxon>
        <taxon>Bacteroidota</taxon>
        <taxon>Flavobacteriia</taxon>
        <taxon>Flavobacteriales</taxon>
        <taxon>Flavobacteriaceae</taxon>
    </lineage>
</organism>
<comment type="caution">
    <text evidence="1">The sequence shown here is derived from an EMBL/GenBank/DDBJ whole genome shotgun (WGS) entry which is preliminary data.</text>
</comment>
<accession>A0ABV8RBT2</accession>
<protein>
    <submittedName>
        <fullName evidence="1">Uncharacterized protein</fullName>
    </submittedName>
</protein>
<dbReference type="Proteomes" id="UP001595826">
    <property type="component" value="Unassembled WGS sequence"/>
</dbReference>
<dbReference type="RefSeq" id="WP_377409368.1">
    <property type="nucleotide sequence ID" value="NZ_JBHSCY010000001.1"/>
</dbReference>
<evidence type="ECO:0000313" key="1">
    <source>
        <dbReference type="EMBL" id="MFC4268729.1"/>
    </source>
</evidence>